<feature type="compositionally biased region" description="Basic and acidic residues" evidence="1">
    <location>
        <begin position="96"/>
        <end position="105"/>
    </location>
</feature>
<dbReference type="Proteomes" id="UP000265618">
    <property type="component" value="Unassembled WGS sequence"/>
</dbReference>
<proteinExistence type="predicted"/>
<evidence type="ECO:0000256" key="1">
    <source>
        <dbReference type="SAM" id="MobiDB-lite"/>
    </source>
</evidence>
<gene>
    <name evidence="2" type="ORF">KIPB_012108</name>
</gene>
<feature type="compositionally biased region" description="Basic and acidic residues" evidence="1">
    <location>
        <begin position="41"/>
        <end position="53"/>
    </location>
</feature>
<feature type="non-terminal residue" evidence="2">
    <location>
        <position position="189"/>
    </location>
</feature>
<feature type="compositionally biased region" description="Basic and acidic residues" evidence="1">
    <location>
        <begin position="69"/>
        <end position="82"/>
    </location>
</feature>
<protein>
    <submittedName>
        <fullName evidence="2">Uncharacterized protein</fullName>
    </submittedName>
</protein>
<keyword evidence="3" id="KW-1185">Reference proteome</keyword>
<feature type="non-terminal residue" evidence="2">
    <location>
        <position position="1"/>
    </location>
</feature>
<evidence type="ECO:0000313" key="2">
    <source>
        <dbReference type="EMBL" id="GIQ89602.1"/>
    </source>
</evidence>
<reference evidence="2 3" key="1">
    <citation type="journal article" date="2018" name="PLoS ONE">
        <title>The draft genome of Kipferlia bialata reveals reductive genome evolution in fornicate parasites.</title>
        <authorList>
            <person name="Tanifuji G."/>
            <person name="Takabayashi S."/>
            <person name="Kume K."/>
            <person name="Takagi M."/>
            <person name="Nakayama T."/>
            <person name="Kamikawa R."/>
            <person name="Inagaki Y."/>
            <person name="Hashimoto T."/>
        </authorList>
    </citation>
    <scope>NUCLEOTIDE SEQUENCE [LARGE SCALE GENOMIC DNA]</scope>
    <source>
        <strain evidence="2">NY0173</strain>
    </source>
</reference>
<name>A0A9K3D7F4_9EUKA</name>
<feature type="region of interest" description="Disordered" evidence="1">
    <location>
        <begin position="39"/>
        <end position="189"/>
    </location>
</feature>
<sequence>VPLSEVRAYLAELGYADLDEETVLAVAKELNMKLSFYPEGQVEKEGKRERDDDSMSVYVPDVTNPGRNEGLEREREREREVAEADTILEGEEEVVEREREREVVTRRVRPSTAGGRARRQTATRRRPRSATTKTRVRHTEREGEREGETSRRTAHSSGGPGLYIPKPKSSGYSLATRLQRGTDPVTRMQ</sequence>
<accession>A0A9K3D7F4</accession>
<feature type="compositionally biased region" description="Basic residues" evidence="1">
    <location>
        <begin position="116"/>
        <end position="136"/>
    </location>
</feature>
<dbReference type="AlphaFoldDB" id="A0A9K3D7F4"/>
<evidence type="ECO:0000313" key="3">
    <source>
        <dbReference type="Proteomes" id="UP000265618"/>
    </source>
</evidence>
<feature type="compositionally biased region" description="Acidic residues" evidence="1">
    <location>
        <begin position="86"/>
        <end position="95"/>
    </location>
</feature>
<organism evidence="2 3">
    <name type="scientific">Kipferlia bialata</name>
    <dbReference type="NCBI Taxonomy" id="797122"/>
    <lineage>
        <taxon>Eukaryota</taxon>
        <taxon>Metamonada</taxon>
        <taxon>Carpediemonas-like organisms</taxon>
        <taxon>Kipferlia</taxon>
    </lineage>
</organism>
<comment type="caution">
    <text evidence="2">The sequence shown here is derived from an EMBL/GenBank/DDBJ whole genome shotgun (WGS) entry which is preliminary data.</text>
</comment>
<dbReference type="EMBL" id="BDIP01005219">
    <property type="protein sequence ID" value="GIQ89602.1"/>
    <property type="molecule type" value="Genomic_DNA"/>
</dbReference>
<feature type="compositionally biased region" description="Basic and acidic residues" evidence="1">
    <location>
        <begin position="137"/>
        <end position="151"/>
    </location>
</feature>